<evidence type="ECO:0000256" key="1">
    <source>
        <dbReference type="ARBA" id="ARBA00022527"/>
    </source>
</evidence>
<dbReference type="GO" id="GO:0005524">
    <property type="term" value="F:ATP binding"/>
    <property type="evidence" value="ECO:0007669"/>
    <property type="project" value="UniProtKB-KW"/>
</dbReference>
<dbReference type="SUPFAM" id="SSF55874">
    <property type="entry name" value="ATPase domain of HSP90 chaperone/DNA topoisomerase II/histidine kinase"/>
    <property type="match status" value="1"/>
</dbReference>
<comment type="caution">
    <text evidence="3">The sequence shown here is derived from an EMBL/GenBank/DDBJ whole genome shotgun (WGS) entry which is preliminary data.</text>
</comment>
<dbReference type="Pfam" id="PF13581">
    <property type="entry name" value="HATPase_c_2"/>
    <property type="match status" value="1"/>
</dbReference>
<keyword evidence="1" id="KW-0418">Kinase</keyword>
<dbReference type="InterPro" id="IPR003594">
    <property type="entry name" value="HATPase_dom"/>
</dbReference>
<keyword evidence="3" id="KW-0067">ATP-binding</keyword>
<keyword evidence="3" id="KW-0547">Nucleotide-binding</keyword>
<evidence type="ECO:0000313" key="3">
    <source>
        <dbReference type="EMBL" id="MDS1271981.1"/>
    </source>
</evidence>
<dbReference type="Proteomes" id="UP001250214">
    <property type="component" value="Unassembled WGS sequence"/>
</dbReference>
<keyword evidence="1" id="KW-0723">Serine/threonine-protein kinase</keyword>
<dbReference type="PANTHER" id="PTHR35526">
    <property type="entry name" value="ANTI-SIGMA-F FACTOR RSBW-RELATED"/>
    <property type="match status" value="1"/>
</dbReference>
<reference evidence="4" key="1">
    <citation type="submission" date="2023-07" db="EMBL/GenBank/DDBJ databases">
        <title>Novel species in the genus Lipingzhangella isolated from Sambhar Salt Lake.</title>
        <authorList>
            <person name="Jiya N."/>
            <person name="Kajale S."/>
            <person name="Sharma A."/>
        </authorList>
    </citation>
    <scope>NUCLEOTIDE SEQUENCE [LARGE SCALE GENOMIC DNA]</scope>
    <source>
        <strain evidence="4">LS1_29</strain>
    </source>
</reference>
<dbReference type="Gene3D" id="3.30.565.10">
    <property type="entry name" value="Histidine kinase-like ATPase, C-terminal domain"/>
    <property type="match status" value="1"/>
</dbReference>
<dbReference type="InterPro" id="IPR050267">
    <property type="entry name" value="Anti-sigma-factor_SerPK"/>
</dbReference>
<keyword evidence="1" id="KW-0808">Transferase</keyword>
<feature type="domain" description="Histidine kinase/HSP90-like ATPase" evidence="2">
    <location>
        <begin position="14"/>
        <end position="116"/>
    </location>
</feature>
<sequence length="133" mass="14731">MAQVGHTCARWHLEADLRSVKIARELTLAVLREWDLTRIHSNVELVVSELVTNALRHAGGSQDSREDIELSVLSRDGQFVCAVRDTSDVLPAAREPDFMSESGRGLHLVACFSDRWGAVPSVPCGKFVWALFS</sequence>
<dbReference type="InterPro" id="IPR036890">
    <property type="entry name" value="HATPase_C_sf"/>
</dbReference>
<accession>A0ABU2H9M9</accession>
<dbReference type="EMBL" id="JAVLVT010000009">
    <property type="protein sequence ID" value="MDS1271981.1"/>
    <property type="molecule type" value="Genomic_DNA"/>
</dbReference>
<dbReference type="PANTHER" id="PTHR35526:SF3">
    <property type="entry name" value="ANTI-SIGMA-F FACTOR RSBW"/>
    <property type="match status" value="1"/>
</dbReference>
<evidence type="ECO:0000313" key="4">
    <source>
        <dbReference type="Proteomes" id="UP001250214"/>
    </source>
</evidence>
<gene>
    <name evidence="3" type="ORF">RIF23_16945</name>
</gene>
<proteinExistence type="predicted"/>
<protein>
    <submittedName>
        <fullName evidence="3">ATP-binding protein</fullName>
    </submittedName>
</protein>
<keyword evidence="4" id="KW-1185">Reference proteome</keyword>
<evidence type="ECO:0000259" key="2">
    <source>
        <dbReference type="Pfam" id="PF13581"/>
    </source>
</evidence>
<organism evidence="3 4">
    <name type="scientific">Lipingzhangella rawalii</name>
    <dbReference type="NCBI Taxonomy" id="2055835"/>
    <lineage>
        <taxon>Bacteria</taxon>
        <taxon>Bacillati</taxon>
        <taxon>Actinomycetota</taxon>
        <taxon>Actinomycetes</taxon>
        <taxon>Streptosporangiales</taxon>
        <taxon>Nocardiopsidaceae</taxon>
        <taxon>Lipingzhangella</taxon>
    </lineage>
</organism>
<dbReference type="CDD" id="cd16936">
    <property type="entry name" value="HATPase_RsbW-like"/>
    <property type="match status" value="1"/>
</dbReference>
<name>A0ABU2H9M9_9ACTN</name>